<dbReference type="OrthoDB" id="9778774at2"/>
<evidence type="ECO:0000256" key="1">
    <source>
        <dbReference type="ARBA" id="ARBA00009437"/>
    </source>
</evidence>
<reference evidence="6 7" key="1">
    <citation type="submission" date="2019-03" db="EMBL/GenBank/DDBJ databases">
        <title>Draft genome sequence data and analysis of a Fermenting Bacterium, Soehngenia longevitae strain 1933PT, isolated from petroleum reservoir in Azerbaijan.</title>
        <authorList>
            <person name="Grouzdev D.S."/>
            <person name="Bidzhieva S.K."/>
            <person name="Sokolova D.S."/>
            <person name="Tourova T.P."/>
            <person name="Poltaraus A.B."/>
            <person name="Nazina T.N."/>
        </authorList>
    </citation>
    <scope>NUCLEOTIDE SEQUENCE [LARGE SCALE GENOMIC DNA]</scope>
    <source>
        <strain evidence="6 7">1933P</strain>
    </source>
</reference>
<dbReference type="Proteomes" id="UP000298381">
    <property type="component" value="Unassembled WGS sequence"/>
</dbReference>
<dbReference type="RefSeq" id="WP_135271028.1">
    <property type="nucleotide sequence ID" value="NZ_SRIB01000006.1"/>
</dbReference>
<sequence>MIEKLDLFKIFNEVAEQRSITKAAKNLFVSQPAVSQAIAQLEEELGITLFIRSSKGVSLTNEGKVLFSHVNKGINQIKIGEQKILEAKKLKSGTLTIGVGDTILRYMLMDTLISFKKLYPNIQLRIINRTSQDLVNLVELGDIEIAICNLPISNSNLKIRKVREVQDILVTGGKYVNMISEPISLIDILEYPLIMLDKRSNTRRYVENFLFSKEIIIEPQIELGSHDLVLEFVKNGFGLAFVVKQFSNEYLMKREIIELKTDVVIPNRSIGACYIDENIISSAANKFLEVLVSKNQLNGYK</sequence>
<evidence type="ECO:0000256" key="3">
    <source>
        <dbReference type="ARBA" id="ARBA00023125"/>
    </source>
</evidence>
<evidence type="ECO:0000259" key="5">
    <source>
        <dbReference type="PROSITE" id="PS50931"/>
    </source>
</evidence>
<dbReference type="SUPFAM" id="SSF53850">
    <property type="entry name" value="Periplasmic binding protein-like II"/>
    <property type="match status" value="1"/>
</dbReference>
<evidence type="ECO:0000313" key="7">
    <source>
        <dbReference type="Proteomes" id="UP000298381"/>
    </source>
</evidence>
<dbReference type="PROSITE" id="PS50931">
    <property type="entry name" value="HTH_LYSR"/>
    <property type="match status" value="1"/>
</dbReference>
<dbReference type="PANTHER" id="PTHR30126:SF64">
    <property type="entry name" value="HTH-TYPE TRANSCRIPTIONAL REGULATOR CITR"/>
    <property type="match status" value="1"/>
</dbReference>
<evidence type="ECO:0000256" key="2">
    <source>
        <dbReference type="ARBA" id="ARBA00023015"/>
    </source>
</evidence>
<dbReference type="InterPro" id="IPR000847">
    <property type="entry name" value="LysR_HTH_N"/>
</dbReference>
<keyword evidence="2" id="KW-0805">Transcription regulation</keyword>
<evidence type="ECO:0000256" key="4">
    <source>
        <dbReference type="ARBA" id="ARBA00023163"/>
    </source>
</evidence>
<dbReference type="PANTHER" id="PTHR30126">
    <property type="entry name" value="HTH-TYPE TRANSCRIPTIONAL REGULATOR"/>
    <property type="match status" value="1"/>
</dbReference>
<keyword evidence="4" id="KW-0804">Transcription</keyword>
<organism evidence="6 7">
    <name type="scientific">Soehngenia longivitae</name>
    <dbReference type="NCBI Taxonomy" id="2562294"/>
    <lineage>
        <taxon>Bacteria</taxon>
        <taxon>Bacillati</taxon>
        <taxon>Bacillota</taxon>
        <taxon>Tissierellia</taxon>
        <taxon>Tissierellales</taxon>
        <taxon>Tissierellaceae</taxon>
        <taxon>Soehngenia</taxon>
    </lineage>
</organism>
<dbReference type="Pfam" id="PF00126">
    <property type="entry name" value="HTH_1"/>
    <property type="match status" value="1"/>
</dbReference>
<dbReference type="PRINTS" id="PR00039">
    <property type="entry name" value="HTHLYSR"/>
</dbReference>
<dbReference type="AlphaFoldDB" id="A0A4Z0D5V7"/>
<dbReference type="InterPro" id="IPR036390">
    <property type="entry name" value="WH_DNA-bd_sf"/>
</dbReference>
<dbReference type="FunFam" id="1.10.10.10:FF:000001">
    <property type="entry name" value="LysR family transcriptional regulator"/>
    <property type="match status" value="1"/>
</dbReference>
<dbReference type="Pfam" id="PF03466">
    <property type="entry name" value="LysR_substrate"/>
    <property type="match status" value="1"/>
</dbReference>
<dbReference type="CDD" id="cd05466">
    <property type="entry name" value="PBP2_LTTR_substrate"/>
    <property type="match status" value="1"/>
</dbReference>
<comment type="caution">
    <text evidence="6">The sequence shown here is derived from an EMBL/GenBank/DDBJ whole genome shotgun (WGS) entry which is preliminary data.</text>
</comment>
<dbReference type="InterPro" id="IPR005119">
    <property type="entry name" value="LysR_subst-bd"/>
</dbReference>
<name>A0A4Z0D5V7_9FIRM</name>
<accession>A0A4Z0D5V7</accession>
<dbReference type="GO" id="GO:0000976">
    <property type="term" value="F:transcription cis-regulatory region binding"/>
    <property type="evidence" value="ECO:0007669"/>
    <property type="project" value="TreeGrafter"/>
</dbReference>
<evidence type="ECO:0000313" key="6">
    <source>
        <dbReference type="EMBL" id="TFZ40255.1"/>
    </source>
</evidence>
<dbReference type="Gene3D" id="1.10.10.10">
    <property type="entry name" value="Winged helix-like DNA-binding domain superfamily/Winged helix DNA-binding domain"/>
    <property type="match status" value="1"/>
</dbReference>
<dbReference type="EMBL" id="SRIB01000006">
    <property type="protein sequence ID" value="TFZ40255.1"/>
    <property type="molecule type" value="Genomic_DNA"/>
</dbReference>
<dbReference type="InterPro" id="IPR036388">
    <property type="entry name" value="WH-like_DNA-bd_sf"/>
</dbReference>
<dbReference type="SUPFAM" id="SSF46785">
    <property type="entry name" value="Winged helix' DNA-binding domain"/>
    <property type="match status" value="1"/>
</dbReference>
<dbReference type="GO" id="GO:0003700">
    <property type="term" value="F:DNA-binding transcription factor activity"/>
    <property type="evidence" value="ECO:0007669"/>
    <property type="project" value="InterPro"/>
</dbReference>
<protein>
    <submittedName>
        <fullName evidence="6">LysR family transcriptional regulator</fullName>
    </submittedName>
</protein>
<dbReference type="Gene3D" id="3.40.190.290">
    <property type="match status" value="1"/>
</dbReference>
<keyword evidence="3" id="KW-0238">DNA-binding</keyword>
<feature type="domain" description="HTH lysR-type" evidence="5">
    <location>
        <begin position="1"/>
        <end position="60"/>
    </location>
</feature>
<proteinExistence type="inferred from homology"/>
<gene>
    <name evidence="6" type="ORF">E4100_05425</name>
</gene>
<keyword evidence="7" id="KW-1185">Reference proteome</keyword>
<comment type="similarity">
    <text evidence="1">Belongs to the LysR transcriptional regulatory family.</text>
</comment>